<dbReference type="AlphaFoldDB" id="A0ABC8AZS5"/>
<dbReference type="RefSeq" id="WP_033089473.1">
    <property type="nucleotide sequence ID" value="NZ_AP017900.1"/>
</dbReference>
<dbReference type="KEGG" id="nsr:NS506_05221"/>
<evidence type="ECO:0000313" key="3">
    <source>
        <dbReference type="Proteomes" id="UP000180166"/>
    </source>
</evidence>
<name>A0ABC8AZS5_9NOCA</name>
<evidence type="ECO:0000313" key="2">
    <source>
        <dbReference type="EMBL" id="APA99267.1"/>
    </source>
</evidence>
<organism evidence="2 3">
    <name type="scientific">Nocardia seriolae</name>
    <dbReference type="NCBI Taxonomy" id="37332"/>
    <lineage>
        <taxon>Bacteria</taxon>
        <taxon>Bacillati</taxon>
        <taxon>Actinomycetota</taxon>
        <taxon>Actinomycetes</taxon>
        <taxon>Mycobacteriales</taxon>
        <taxon>Nocardiaceae</taxon>
        <taxon>Nocardia</taxon>
    </lineage>
</organism>
<evidence type="ECO:0008006" key="4">
    <source>
        <dbReference type="Google" id="ProtNLM"/>
    </source>
</evidence>
<accession>A0ABC8AZS5</accession>
<evidence type="ECO:0000256" key="1">
    <source>
        <dbReference type="SAM" id="Phobius"/>
    </source>
</evidence>
<dbReference type="Proteomes" id="UP000180166">
    <property type="component" value="Chromosome"/>
</dbReference>
<reference evidence="2 3" key="1">
    <citation type="submission" date="2016-10" db="EMBL/GenBank/DDBJ databases">
        <title>Genome sequence of Nocardia seriolae strain EM150506, isolated from Anguila japonica.</title>
        <authorList>
            <person name="Han H.-J."/>
        </authorList>
    </citation>
    <scope>NUCLEOTIDE SEQUENCE [LARGE SCALE GENOMIC DNA]</scope>
    <source>
        <strain evidence="2 3">EM150506</strain>
    </source>
</reference>
<sequence>MQITEYSVAGLRSAVIDLRARGNPLTFRLFPMVHLARPEFYREVAQRLRECDLIVSEGEDTPSSTGYAIVLAMRLTFQRAARNLLHQDIDHEALGVPTLWPDNYSRPSRRRRFSPWSLADIVLMTPFYFVVMALGGRGWLLRTRFEVNDDTDVRLRMMTKSLVHDRDATLIETLSRVYEERRDRREVVAVVYGAAHLPAVINALNARFGYRAVGAEWVTVFDEADETRRVG</sequence>
<dbReference type="GeneID" id="93374411"/>
<protein>
    <recommendedName>
        <fullName evidence="4">Conjugal transfer protein TraB</fullName>
    </recommendedName>
</protein>
<keyword evidence="1" id="KW-0812">Transmembrane</keyword>
<keyword evidence="1" id="KW-1133">Transmembrane helix</keyword>
<keyword evidence="1" id="KW-0472">Membrane</keyword>
<gene>
    <name evidence="2" type="ORF">NS506_05221</name>
</gene>
<feature type="transmembrane region" description="Helical" evidence="1">
    <location>
        <begin position="116"/>
        <end position="140"/>
    </location>
</feature>
<proteinExistence type="predicted"/>
<dbReference type="EMBL" id="CP017839">
    <property type="protein sequence ID" value="APA99267.1"/>
    <property type="molecule type" value="Genomic_DNA"/>
</dbReference>